<keyword evidence="2" id="KW-1185">Reference proteome</keyword>
<dbReference type="Proteomes" id="UP000051658">
    <property type="component" value="Unassembled WGS sequence"/>
</dbReference>
<dbReference type="GeneID" id="89588715"/>
<sequence>MIKVVFTYQTKTSDLPELMEKFQQSASSEFNGIVNNLGINQFKRSEGDQTIVVLDIYYESLSDYDERTTYERSQVAWNDIWFNPTNKHKELSVEVFEVLNKTF</sequence>
<comment type="caution">
    <text evidence="1">The sequence shown here is derived from an EMBL/GenBank/DDBJ whole genome shotgun (WGS) entry which is preliminary data.</text>
</comment>
<protein>
    <recommendedName>
        <fullName evidence="3">ABM domain-containing protein</fullName>
    </recommendedName>
</protein>
<reference evidence="1 2" key="1">
    <citation type="journal article" date="2015" name="Genome Announc.">
        <title>Expanding the biotechnology potential of lactobacilli through comparative genomics of 213 strains and associated genera.</title>
        <authorList>
            <person name="Sun Z."/>
            <person name="Harris H.M."/>
            <person name="McCann A."/>
            <person name="Guo C."/>
            <person name="Argimon S."/>
            <person name="Zhang W."/>
            <person name="Yang X."/>
            <person name="Jeffery I.B."/>
            <person name="Cooney J.C."/>
            <person name="Kagawa T.F."/>
            <person name="Liu W."/>
            <person name="Song Y."/>
            <person name="Salvetti E."/>
            <person name="Wrobel A."/>
            <person name="Rasinkangas P."/>
            <person name="Parkhill J."/>
            <person name="Rea M.C."/>
            <person name="O'Sullivan O."/>
            <person name="Ritari J."/>
            <person name="Douillard F.P."/>
            <person name="Paul Ross R."/>
            <person name="Yang R."/>
            <person name="Briner A.E."/>
            <person name="Felis G.E."/>
            <person name="de Vos W.M."/>
            <person name="Barrangou R."/>
            <person name="Klaenhammer T.R."/>
            <person name="Caufield P.W."/>
            <person name="Cui Y."/>
            <person name="Zhang H."/>
            <person name="O'Toole P.W."/>
        </authorList>
    </citation>
    <scope>NUCLEOTIDE SEQUENCE [LARGE SCALE GENOMIC DNA]</scope>
    <source>
        <strain evidence="1 2">DSM 20623</strain>
    </source>
</reference>
<evidence type="ECO:0000313" key="2">
    <source>
        <dbReference type="Proteomes" id="UP000051658"/>
    </source>
</evidence>
<dbReference type="PATRIC" id="fig|1449336.4.peg.1364"/>
<evidence type="ECO:0008006" key="3">
    <source>
        <dbReference type="Google" id="ProtNLM"/>
    </source>
</evidence>
<dbReference type="AlphaFoldDB" id="A0A0R2HUW5"/>
<name>A0A0R2HUW5_CARDV</name>
<dbReference type="EMBL" id="JQBS01000032">
    <property type="protein sequence ID" value="KRN56222.1"/>
    <property type="molecule type" value="Genomic_DNA"/>
</dbReference>
<organism evidence="1 2">
    <name type="scientific">Carnobacterium divergens DSM 20623</name>
    <dbReference type="NCBI Taxonomy" id="1449336"/>
    <lineage>
        <taxon>Bacteria</taxon>
        <taxon>Bacillati</taxon>
        <taxon>Bacillota</taxon>
        <taxon>Bacilli</taxon>
        <taxon>Lactobacillales</taxon>
        <taxon>Carnobacteriaceae</taxon>
        <taxon>Carnobacterium</taxon>
    </lineage>
</organism>
<evidence type="ECO:0000313" key="1">
    <source>
        <dbReference type="EMBL" id="KRN56222.1"/>
    </source>
</evidence>
<accession>A0A0R2HUW5</accession>
<proteinExistence type="predicted"/>
<gene>
    <name evidence="1" type="ORF">IV74_GL001334</name>
</gene>
<dbReference type="RefSeq" id="WP_034570099.1">
    <property type="nucleotide sequence ID" value="NZ_JQBS01000032.1"/>
</dbReference>